<sequence length="30" mass="2998">MEIAAKQNVAVSKAEGLPSVAATASSIKPK</sequence>
<evidence type="ECO:0000313" key="1">
    <source>
        <dbReference type="EMBL" id="CAF4294337.1"/>
    </source>
</evidence>
<dbReference type="Proteomes" id="UP000663874">
    <property type="component" value="Unassembled WGS sequence"/>
</dbReference>
<dbReference type="AlphaFoldDB" id="A0A820HJI9"/>
<organism evidence="1 2">
    <name type="scientific">Rotaria sordida</name>
    <dbReference type="NCBI Taxonomy" id="392033"/>
    <lineage>
        <taxon>Eukaryota</taxon>
        <taxon>Metazoa</taxon>
        <taxon>Spiralia</taxon>
        <taxon>Gnathifera</taxon>
        <taxon>Rotifera</taxon>
        <taxon>Eurotatoria</taxon>
        <taxon>Bdelloidea</taxon>
        <taxon>Philodinida</taxon>
        <taxon>Philodinidae</taxon>
        <taxon>Rotaria</taxon>
    </lineage>
</organism>
<name>A0A820HJI9_9BILA</name>
<feature type="non-terminal residue" evidence="1">
    <location>
        <position position="30"/>
    </location>
</feature>
<gene>
    <name evidence="1" type="ORF">FNK824_LOCUS40393</name>
</gene>
<reference evidence="1" key="1">
    <citation type="submission" date="2021-02" db="EMBL/GenBank/DDBJ databases">
        <authorList>
            <person name="Nowell W R."/>
        </authorList>
    </citation>
    <scope>NUCLEOTIDE SEQUENCE</scope>
</reference>
<evidence type="ECO:0000313" key="2">
    <source>
        <dbReference type="Proteomes" id="UP000663874"/>
    </source>
</evidence>
<accession>A0A820HJI9</accession>
<proteinExistence type="predicted"/>
<comment type="caution">
    <text evidence="1">The sequence shown here is derived from an EMBL/GenBank/DDBJ whole genome shotgun (WGS) entry which is preliminary data.</text>
</comment>
<protein>
    <submittedName>
        <fullName evidence="1">Uncharacterized protein</fullName>
    </submittedName>
</protein>
<dbReference type="EMBL" id="CAJOBE010031815">
    <property type="protein sequence ID" value="CAF4294337.1"/>
    <property type="molecule type" value="Genomic_DNA"/>
</dbReference>